<name>A0ABN7WRC5_GIGMA</name>
<gene>
    <name evidence="1" type="ORF">GMARGA_LOCUS33976</name>
</gene>
<proteinExistence type="predicted"/>
<evidence type="ECO:0000313" key="1">
    <source>
        <dbReference type="EMBL" id="CAG8838432.1"/>
    </source>
</evidence>
<keyword evidence="2" id="KW-1185">Reference proteome</keyword>
<protein>
    <submittedName>
        <fullName evidence="1">2182_t:CDS:1</fullName>
    </submittedName>
</protein>
<comment type="caution">
    <text evidence="1">The sequence shown here is derived from an EMBL/GenBank/DDBJ whole genome shotgun (WGS) entry which is preliminary data.</text>
</comment>
<accession>A0ABN7WRC5</accession>
<dbReference type="EMBL" id="CAJVQB010058059">
    <property type="protein sequence ID" value="CAG8838432.1"/>
    <property type="molecule type" value="Genomic_DNA"/>
</dbReference>
<reference evidence="1 2" key="1">
    <citation type="submission" date="2021-06" db="EMBL/GenBank/DDBJ databases">
        <authorList>
            <person name="Kallberg Y."/>
            <person name="Tangrot J."/>
            <person name="Rosling A."/>
        </authorList>
    </citation>
    <scope>NUCLEOTIDE SEQUENCE [LARGE SCALE GENOMIC DNA]</scope>
    <source>
        <strain evidence="1 2">120-4 pot B 10/14</strain>
    </source>
</reference>
<dbReference type="Proteomes" id="UP000789901">
    <property type="component" value="Unassembled WGS sequence"/>
</dbReference>
<feature type="non-terminal residue" evidence="1">
    <location>
        <position position="49"/>
    </location>
</feature>
<organism evidence="1 2">
    <name type="scientific">Gigaspora margarita</name>
    <dbReference type="NCBI Taxonomy" id="4874"/>
    <lineage>
        <taxon>Eukaryota</taxon>
        <taxon>Fungi</taxon>
        <taxon>Fungi incertae sedis</taxon>
        <taxon>Mucoromycota</taxon>
        <taxon>Glomeromycotina</taxon>
        <taxon>Glomeromycetes</taxon>
        <taxon>Diversisporales</taxon>
        <taxon>Gigasporaceae</taxon>
        <taxon>Gigaspora</taxon>
    </lineage>
</organism>
<evidence type="ECO:0000313" key="2">
    <source>
        <dbReference type="Proteomes" id="UP000789901"/>
    </source>
</evidence>
<sequence>EDFRYCFDDYTNEIVESSETSNETFSATTITPSIQTMHSFTISLKNQKK</sequence>
<feature type="non-terminal residue" evidence="1">
    <location>
        <position position="1"/>
    </location>
</feature>